<protein>
    <recommendedName>
        <fullName evidence="1">Hemerythrin-like domain-containing protein</fullName>
    </recommendedName>
</protein>
<comment type="caution">
    <text evidence="2">The sequence shown here is derived from an EMBL/GenBank/DDBJ whole genome shotgun (WGS) entry which is preliminary data.</text>
</comment>
<dbReference type="InterPro" id="IPR012312">
    <property type="entry name" value="Hemerythrin-like"/>
</dbReference>
<dbReference type="CDD" id="cd12108">
    <property type="entry name" value="Hr-like"/>
    <property type="match status" value="1"/>
</dbReference>
<feature type="domain" description="Hemerythrin-like" evidence="1">
    <location>
        <begin position="3"/>
        <end position="121"/>
    </location>
</feature>
<dbReference type="EMBL" id="BJHY01000002">
    <property type="protein sequence ID" value="GDY79651.1"/>
    <property type="molecule type" value="Genomic_DNA"/>
</dbReference>
<accession>A0A4D4N516</accession>
<dbReference type="Gene3D" id="1.20.120.520">
    <property type="entry name" value="nmb1532 protein domain like"/>
    <property type="match status" value="1"/>
</dbReference>
<dbReference type="AlphaFoldDB" id="A0A4D4N516"/>
<sequence>MDGIVLLKDDHKTVEKLFKQFEKAGDTAHTEKRKIADQVIQELTTHTWIEEKVFYPAAREAAPDTKDHVLESIEEHHVVLWMLSELKNLDPADERFDAKMTVLIENVRHHVEEEEKEWFPEVRKAMGRNRLTELGEQMEEAKKKAPMTPWPYPAPTNSPSALAPHRPRQHGTRPVMLCFPKPPARASRGWGGGSCHAVAGGSCWRRGRPSPGVPSVPGLNEVGYLDRHCEFLPIRW</sequence>
<gene>
    <name evidence="2" type="ORF">SAV31267_091360</name>
</gene>
<dbReference type="Pfam" id="PF01814">
    <property type="entry name" value="Hemerythrin"/>
    <property type="match status" value="1"/>
</dbReference>
<evidence type="ECO:0000313" key="2">
    <source>
        <dbReference type="EMBL" id="GDY79651.1"/>
    </source>
</evidence>
<name>A0A4D4N516_STRAX</name>
<dbReference type="Proteomes" id="UP000299211">
    <property type="component" value="Unassembled WGS sequence"/>
</dbReference>
<proteinExistence type="predicted"/>
<dbReference type="PANTHER" id="PTHR35585">
    <property type="entry name" value="HHE DOMAIN PROTEIN (AFU_ORTHOLOGUE AFUA_4G00730)"/>
    <property type="match status" value="1"/>
</dbReference>
<reference evidence="2 3" key="1">
    <citation type="submission" date="2019-04" db="EMBL/GenBank/DDBJ databases">
        <title>Draft genome sequences of Streptomyces avermitilis ATCC 31267.</title>
        <authorList>
            <person name="Komaki H."/>
            <person name="Tamura T."/>
            <person name="Hosoyama A."/>
        </authorList>
    </citation>
    <scope>NUCLEOTIDE SEQUENCE [LARGE SCALE GENOMIC DNA]</scope>
    <source>
        <strain evidence="2 3">ATCC 31267</strain>
    </source>
</reference>
<evidence type="ECO:0000259" key="1">
    <source>
        <dbReference type="Pfam" id="PF01814"/>
    </source>
</evidence>
<organism evidence="2 3">
    <name type="scientific">Streptomyces avermitilis</name>
    <dbReference type="NCBI Taxonomy" id="33903"/>
    <lineage>
        <taxon>Bacteria</taxon>
        <taxon>Bacillati</taxon>
        <taxon>Actinomycetota</taxon>
        <taxon>Actinomycetes</taxon>
        <taxon>Kitasatosporales</taxon>
        <taxon>Streptomycetaceae</taxon>
        <taxon>Streptomyces</taxon>
    </lineage>
</organism>
<evidence type="ECO:0000313" key="3">
    <source>
        <dbReference type="Proteomes" id="UP000299211"/>
    </source>
</evidence>
<dbReference type="PANTHER" id="PTHR35585:SF1">
    <property type="entry name" value="HHE DOMAIN PROTEIN (AFU_ORTHOLOGUE AFUA_4G00730)"/>
    <property type="match status" value="1"/>
</dbReference>